<dbReference type="InterPro" id="IPR015421">
    <property type="entry name" value="PyrdxlP-dep_Trfase_major"/>
</dbReference>
<comment type="similarity">
    <text evidence="2 4">Belongs to the class-III pyridoxal-phosphate-dependent aminotransferase family.</text>
</comment>
<dbReference type="InterPro" id="IPR050103">
    <property type="entry name" value="Class-III_PLP-dep_AT"/>
</dbReference>
<accession>A0A8J7YQY4</accession>
<organism evidence="5 7">
    <name type="scientific">Candidatus Sysuiplasma superficiale</name>
    <dbReference type="NCBI Taxonomy" id="2823368"/>
    <lineage>
        <taxon>Archaea</taxon>
        <taxon>Methanobacteriati</taxon>
        <taxon>Thermoplasmatota</taxon>
        <taxon>Thermoplasmata</taxon>
        <taxon>Candidatus Sysuiplasmatales</taxon>
        <taxon>Candidatus Sysuiplasmataceae</taxon>
        <taxon>Candidatus Sysuiplasma</taxon>
    </lineage>
</organism>
<dbReference type="PROSITE" id="PS00600">
    <property type="entry name" value="AA_TRANSFER_CLASS_3"/>
    <property type="match status" value="1"/>
</dbReference>
<dbReference type="NCBIfam" id="NF004426">
    <property type="entry name" value="PRK05769.1"/>
    <property type="match status" value="1"/>
</dbReference>
<protein>
    <submittedName>
        <fullName evidence="5">Acetyl ornithine aminotransferase family protein</fullName>
    </submittedName>
</protein>
<dbReference type="InterPro" id="IPR049704">
    <property type="entry name" value="Aminotrans_3_PPA_site"/>
</dbReference>
<name>A0A8J7YQY4_9ARCH</name>
<dbReference type="Proteomes" id="UP000716004">
    <property type="component" value="Unassembled WGS sequence"/>
</dbReference>
<evidence type="ECO:0000256" key="3">
    <source>
        <dbReference type="ARBA" id="ARBA00022898"/>
    </source>
</evidence>
<dbReference type="InterPro" id="IPR005814">
    <property type="entry name" value="Aminotrans_3"/>
</dbReference>
<dbReference type="EMBL" id="JAGVSJ010000001">
    <property type="protein sequence ID" value="MBX8631088.1"/>
    <property type="molecule type" value="Genomic_DNA"/>
</dbReference>
<keyword evidence="5" id="KW-0032">Aminotransferase</keyword>
<evidence type="ECO:0000256" key="4">
    <source>
        <dbReference type="RuleBase" id="RU003560"/>
    </source>
</evidence>
<dbReference type="Gene3D" id="3.40.640.10">
    <property type="entry name" value="Type I PLP-dependent aspartate aminotransferase-like (Major domain)"/>
    <property type="match status" value="1"/>
</dbReference>
<dbReference type="InterPro" id="IPR015424">
    <property type="entry name" value="PyrdxlP-dep_Trfase"/>
</dbReference>
<dbReference type="Proteomes" id="UP000750197">
    <property type="component" value="Unassembled WGS sequence"/>
</dbReference>
<dbReference type="GO" id="GO:0030170">
    <property type="term" value="F:pyridoxal phosphate binding"/>
    <property type="evidence" value="ECO:0007669"/>
    <property type="project" value="InterPro"/>
</dbReference>
<evidence type="ECO:0000313" key="6">
    <source>
        <dbReference type="EMBL" id="MBX8643941.1"/>
    </source>
</evidence>
<gene>
    <name evidence="5" type="ORF">J9259_00990</name>
    <name evidence="6" type="ORF">KIY12_04370</name>
</gene>
<evidence type="ECO:0000313" key="7">
    <source>
        <dbReference type="Proteomes" id="UP000716004"/>
    </source>
</evidence>
<dbReference type="SUPFAM" id="SSF53383">
    <property type="entry name" value="PLP-dependent transferases"/>
    <property type="match status" value="1"/>
</dbReference>
<keyword evidence="5" id="KW-0808">Transferase</keyword>
<dbReference type="GO" id="GO:0042802">
    <property type="term" value="F:identical protein binding"/>
    <property type="evidence" value="ECO:0007669"/>
    <property type="project" value="TreeGrafter"/>
</dbReference>
<reference evidence="5" key="1">
    <citation type="submission" date="2021-04" db="EMBL/GenBank/DDBJ databases">
        <title>Genomic insights into ecological role and evolution of a novel Thermoplasmata order Candidatus Sysuiplasmatales.</title>
        <authorList>
            <person name="Yuan Y."/>
        </authorList>
    </citation>
    <scope>NUCLEOTIDE SEQUENCE</scope>
    <source>
        <strain evidence="6">TUT19-bin139</strain>
        <strain evidence="5">YP2-bin.285</strain>
    </source>
</reference>
<comment type="caution">
    <text evidence="5">The sequence shown here is derived from an EMBL/GenBank/DDBJ whole genome shotgun (WGS) entry which is preliminary data.</text>
</comment>
<sequence>MSKVPDIKIEPPGPSAREIIEKDSNYVATTTKSLPVVGKRARGLVVEDVDGNMFLDFSSGISVLNVGHCHPKVVEAVRKQSEELMHFAGTDFYYDIQASLAQRLSEVTPGNFHKKVFFSNSGTEAIEAAIKIARWSTGRKRLLAFIGAFHGRTMGSLSLTASKPVQQDRFFPGVPGVTHVPFAYCYRCPYHLEYPSCDLWCAKTIEETYLSTYVPPDEVAALFGEPVQGEGGYVVPPPEFYPTVHRILKRYGILFADDEVQAGLGRTGRMWGIENWGIEPDIMTVSKSLGSGIPIAATVFRKELDFGVEGAHSNTFGGNLVGCAASLATLDIIKEEGLVENSARMGAYFRKRLSELKEKHRLIGDVRGLGLMLAVEFVKDRKTKEYAVKERDEIINASFKSGLILLGCGKSGIRLIPSLNVEREQVDTAVELLDKAIGRVGK</sequence>
<proteinExistence type="inferred from homology"/>
<evidence type="ECO:0000256" key="2">
    <source>
        <dbReference type="ARBA" id="ARBA00008954"/>
    </source>
</evidence>
<evidence type="ECO:0000313" key="5">
    <source>
        <dbReference type="EMBL" id="MBX8631088.1"/>
    </source>
</evidence>
<evidence type="ECO:0000256" key="1">
    <source>
        <dbReference type="ARBA" id="ARBA00001933"/>
    </source>
</evidence>
<dbReference type="InterPro" id="IPR015422">
    <property type="entry name" value="PyrdxlP-dep_Trfase_small"/>
</dbReference>
<dbReference type="Gene3D" id="3.90.1150.10">
    <property type="entry name" value="Aspartate Aminotransferase, domain 1"/>
    <property type="match status" value="1"/>
</dbReference>
<dbReference type="CDD" id="cd00610">
    <property type="entry name" value="OAT_like"/>
    <property type="match status" value="1"/>
</dbReference>
<dbReference type="PANTHER" id="PTHR11986:SF58">
    <property type="entry name" value="LEUCINE_METHIONINE RACEMASE"/>
    <property type="match status" value="1"/>
</dbReference>
<dbReference type="AlphaFoldDB" id="A0A8J7YQY4"/>
<keyword evidence="3 4" id="KW-0663">Pyridoxal phosphate</keyword>
<dbReference type="GO" id="GO:0008483">
    <property type="term" value="F:transaminase activity"/>
    <property type="evidence" value="ECO:0007669"/>
    <property type="project" value="UniProtKB-KW"/>
</dbReference>
<dbReference type="Pfam" id="PF00202">
    <property type="entry name" value="Aminotran_3"/>
    <property type="match status" value="1"/>
</dbReference>
<comment type="cofactor">
    <cofactor evidence="1">
        <name>pyridoxal 5'-phosphate</name>
        <dbReference type="ChEBI" id="CHEBI:597326"/>
    </cofactor>
</comment>
<dbReference type="EMBL" id="JAHEAC010000029">
    <property type="protein sequence ID" value="MBX8643941.1"/>
    <property type="molecule type" value="Genomic_DNA"/>
</dbReference>
<dbReference type="PANTHER" id="PTHR11986">
    <property type="entry name" value="AMINOTRANSFERASE CLASS III"/>
    <property type="match status" value="1"/>
</dbReference>
<dbReference type="PIRSF" id="PIRSF000521">
    <property type="entry name" value="Transaminase_4ab_Lys_Orn"/>
    <property type="match status" value="1"/>
</dbReference>
<dbReference type="FunFam" id="3.40.640.10:FF:000004">
    <property type="entry name" value="Acetylornithine aminotransferase"/>
    <property type="match status" value="1"/>
</dbReference>